<dbReference type="AlphaFoldDB" id="A0AA39I2S7"/>
<name>A0AA39I2S7_9BILA</name>
<protein>
    <recommendedName>
        <fullName evidence="3">F-box domain-containing protein</fullName>
    </recommendedName>
</protein>
<evidence type="ECO:0000313" key="2">
    <source>
        <dbReference type="Proteomes" id="UP001175271"/>
    </source>
</evidence>
<keyword evidence="2" id="KW-1185">Reference proteome</keyword>
<organism evidence="1 2">
    <name type="scientific">Steinernema hermaphroditum</name>
    <dbReference type="NCBI Taxonomy" id="289476"/>
    <lineage>
        <taxon>Eukaryota</taxon>
        <taxon>Metazoa</taxon>
        <taxon>Ecdysozoa</taxon>
        <taxon>Nematoda</taxon>
        <taxon>Chromadorea</taxon>
        <taxon>Rhabditida</taxon>
        <taxon>Tylenchina</taxon>
        <taxon>Panagrolaimomorpha</taxon>
        <taxon>Strongyloidoidea</taxon>
        <taxon>Steinernematidae</taxon>
        <taxon>Steinernema</taxon>
    </lineage>
</organism>
<gene>
    <name evidence="1" type="ORF">QR680_011900</name>
</gene>
<dbReference type="Proteomes" id="UP001175271">
    <property type="component" value="Unassembled WGS sequence"/>
</dbReference>
<dbReference type="EMBL" id="JAUCMV010000002">
    <property type="protein sequence ID" value="KAK0415344.1"/>
    <property type="molecule type" value="Genomic_DNA"/>
</dbReference>
<evidence type="ECO:0008006" key="3">
    <source>
        <dbReference type="Google" id="ProtNLM"/>
    </source>
</evidence>
<comment type="caution">
    <text evidence="1">The sequence shown here is derived from an EMBL/GenBank/DDBJ whole genome shotgun (WGS) entry which is preliminary data.</text>
</comment>
<evidence type="ECO:0000313" key="1">
    <source>
        <dbReference type="EMBL" id="KAK0415344.1"/>
    </source>
</evidence>
<reference evidence="1" key="1">
    <citation type="submission" date="2023-06" db="EMBL/GenBank/DDBJ databases">
        <title>Genomic analysis of the entomopathogenic nematode Steinernema hermaphroditum.</title>
        <authorList>
            <person name="Schwarz E.M."/>
            <person name="Heppert J.K."/>
            <person name="Baniya A."/>
            <person name="Schwartz H.T."/>
            <person name="Tan C.-H."/>
            <person name="Antoshechkin I."/>
            <person name="Sternberg P.W."/>
            <person name="Goodrich-Blair H."/>
            <person name="Dillman A.R."/>
        </authorList>
    </citation>
    <scope>NUCLEOTIDE SEQUENCE</scope>
    <source>
        <strain evidence="1">PS9179</strain>
        <tissue evidence="1">Whole animal</tissue>
    </source>
</reference>
<sequence>MSLSGFPVPDEIIVNLFDYIDFTTCHTLFGPVCKRFRQLSSRYGPKQHFALCLENGLAFTLKRIKADNESIFGVIEDVPECKRKKLPDIDKLLSTMPLFCQFRSMHLEYNPHDLLNTMDDVFIENLKGLKDSYPYLFDVKKISFRSFCNLAECLEVLGIIEKFVERDSTIVDITVNLGAANDRVLDSAMDHGYYLKKAAAEKFQFDQIVVQLALVTLFNFVRTSSEPPTVYMIKDSPYFGYTVSHEPRGLVIERCQRVPCIKLNLAEIFAKREAIICFRAERKLDSFVKMAHVRTACRHLKANDSAEIPFCASYRIENVSICVIDYDSFDKTFDTSWLAANVEVLIDTRVCSSFLLAYLVHSASSQFVRFNFVSCYPILRIQHMGMNFEKIESLINKWRNGNGRFFFKRWNKISVTPDSEHLWLKLLAKYGIDQVDNDRSLAIPMVHASKLFSLRMWKEAGNKELFFQINDLSVDSMKLVSLITDWKKSSGECVVSGQKKVFVKLKDSALDVLKKLTGSDAYPFFFVHPLWNARLMFSVVGGDHYISVVPIDAEAVKDWNLNLLFDMPQIFPWIDAQIGKWKTGNGLYIAGKKELEIALQDDVDRHTFLTKYGPEMSMDNFSVIGVPHPSSYSSLTIRREIGSTHFKIKSHASKVDGAELESLVSCWMTENGEHFGHGQSNVEVELSESVLRILARISASEVVDVVFFTHPLGYHRLKFQQVGKSVDYDHSKCVTLYRYRISVVAAEPKVDDDDIDVSLLYADVDPKKKKNTLRRRISSVFRSREDLLHRADVILQKYSESLDPELLEYLQLSRRYINLHFDPYVSTGILSFLPVEVVYDVFTMNEDDILG</sequence>
<proteinExistence type="predicted"/>
<accession>A0AA39I2S7</accession>